<name>A0ABS0KNT5_PSENT</name>
<reference evidence="1 2" key="1">
    <citation type="submission" date="2020-11" db="EMBL/GenBank/DDBJ databases">
        <title>Enhanced detection system for hospital associated transmission using whole genome sequencing surveillance.</title>
        <authorList>
            <person name="Harrison L.H."/>
            <person name="Van Tyne D."/>
            <person name="Marsh J.W."/>
            <person name="Griffith M.P."/>
            <person name="Snyder D.J."/>
            <person name="Cooper V.S."/>
            <person name="Mustapha M."/>
        </authorList>
    </citation>
    <scope>NUCLEOTIDE SEQUENCE [LARGE SCALE GENOMIC DNA]</scope>
    <source>
        <strain evidence="1 2">PSA00705</strain>
    </source>
</reference>
<dbReference type="EMBL" id="JADTFC010000054">
    <property type="protein sequence ID" value="MBG6289686.1"/>
    <property type="molecule type" value="Genomic_DNA"/>
</dbReference>
<comment type="caution">
    <text evidence="1">The sequence shown here is derived from an EMBL/GenBank/DDBJ whole genome shotgun (WGS) entry which is preliminary data.</text>
</comment>
<evidence type="ECO:0000313" key="2">
    <source>
        <dbReference type="Proteomes" id="UP000608450"/>
    </source>
</evidence>
<dbReference type="Proteomes" id="UP000608450">
    <property type="component" value="Unassembled WGS sequence"/>
</dbReference>
<sequence>MARQPRIITDPAEPDNLDQGALLEQQHQVARLGNEQEASVRAIAIQLGYQLPADCTDPDLIQRDIAANMRRSVEACLEVGRGLQVLKAACPHGDFVARLDSLGMERTVAHRFMTAAAKFSNGKGKPLLAAVDSQTKLFEMLVLDDEQLEELELTGQTGELTLDDVATMSVKELRRALRDSRDSIEAKDRVLADKSAKITSLETALAKKPKVIVVQPEEEAVQLRQEVVAEAYKVEGLLQGTLRQAFTDLGELGGRTGQDHRAFQASLVRNLEVTLMAIRSEFRLPELHPDELPTWQSLMGLDNLAEG</sequence>
<dbReference type="RefSeq" id="WP_196913166.1">
    <property type="nucleotide sequence ID" value="NZ_CAMIIC010000007.1"/>
</dbReference>
<keyword evidence="2" id="KW-1185">Reference proteome</keyword>
<evidence type="ECO:0000313" key="1">
    <source>
        <dbReference type="EMBL" id="MBG6289686.1"/>
    </source>
</evidence>
<accession>A0ABS0KNT5</accession>
<evidence type="ECO:0008006" key="3">
    <source>
        <dbReference type="Google" id="ProtNLM"/>
    </source>
</evidence>
<gene>
    <name evidence="1" type="ORF">I5I61_19710</name>
</gene>
<proteinExistence type="predicted"/>
<protein>
    <recommendedName>
        <fullName evidence="3">DUF3102 domain-containing protein</fullName>
    </recommendedName>
</protein>
<organism evidence="1 2">
    <name type="scientific">Pseudomonas nitroreducens</name>
    <dbReference type="NCBI Taxonomy" id="46680"/>
    <lineage>
        <taxon>Bacteria</taxon>
        <taxon>Pseudomonadati</taxon>
        <taxon>Pseudomonadota</taxon>
        <taxon>Gammaproteobacteria</taxon>
        <taxon>Pseudomonadales</taxon>
        <taxon>Pseudomonadaceae</taxon>
        <taxon>Pseudomonas</taxon>
    </lineage>
</organism>